<organism evidence="3 4">
    <name type="scientific">Eiseniibacteriota bacterium</name>
    <dbReference type="NCBI Taxonomy" id="2212470"/>
    <lineage>
        <taxon>Bacteria</taxon>
        <taxon>Candidatus Eiseniibacteriota</taxon>
    </lineage>
</organism>
<gene>
    <name evidence="3" type="ORF">E6K79_07190</name>
</gene>
<dbReference type="InterPro" id="IPR006321">
    <property type="entry name" value="PilT/PilU"/>
</dbReference>
<protein>
    <submittedName>
        <fullName evidence="3">Type IV pilus twitching motility protein PilT</fullName>
    </submittedName>
</protein>
<feature type="domain" description="Bacterial type II secretion system protein E" evidence="2">
    <location>
        <begin position="193"/>
        <end position="207"/>
    </location>
</feature>
<reference evidence="3 4" key="1">
    <citation type="journal article" date="2019" name="Nat. Microbiol.">
        <title>Mediterranean grassland soil C-N compound turnover is dependent on rainfall and depth, and is mediated by genomically divergent microorganisms.</title>
        <authorList>
            <person name="Diamond S."/>
            <person name="Andeer P.F."/>
            <person name="Li Z."/>
            <person name="Crits-Christoph A."/>
            <person name="Burstein D."/>
            <person name="Anantharaman K."/>
            <person name="Lane K.R."/>
            <person name="Thomas B.C."/>
            <person name="Pan C."/>
            <person name="Northen T.R."/>
            <person name="Banfield J.F."/>
        </authorList>
    </citation>
    <scope>NUCLEOTIDE SEQUENCE [LARGE SCALE GENOMIC DNA]</scope>
    <source>
        <strain evidence="3">WS_9</strain>
    </source>
</reference>
<dbReference type="SUPFAM" id="SSF52540">
    <property type="entry name" value="P-loop containing nucleoside triphosphate hydrolases"/>
    <property type="match status" value="1"/>
</dbReference>
<dbReference type="GO" id="GO:0016887">
    <property type="term" value="F:ATP hydrolysis activity"/>
    <property type="evidence" value="ECO:0007669"/>
    <property type="project" value="InterPro"/>
</dbReference>
<dbReference type="PANTHER" id="PTHR30486">
    <property type="entry name" value="TWITCHING MOTILITY PROTEIN PILT"/>
    <property type="match status" value="1"/>
</dbReference>
<dbReference type="Proteomes" id="UP000317691">
    <property type="component" value="Unassembled WGS sequence"/>
</dbReference>
<dbReference type="PROSITE" id="PS00662">
    <property type="entry name" value="T2SP_E"/>
    <property type="match status" value="1"/>
</dbReference>
<dbReference type="GO" id="GO:0005524">
    <property type="term" value="F:ATP binding"/>
    <property type="evidence" value="ECO:0007669"/>
    <property type="project" value="InterPro"/>
</dbReference>
<dbReference type="InterPro" id="IPR027417">
    <property type="entry name" value="P-loop_NTPase"/>
</dbReference>
<evidence type="ECO:0000313" key="3">
    <source>
        <dbReference type="EMBL" id="TMQ64814.1"/>
    </source>
</evidence>
<dbReference type="Gene3D" id="3.30.450.90">
    <property type="match status" value="1"/>
</dbReference>
<dbReference type="AlphaFoldDB" id="A0A538TMG7"/>
<dbReference type="Pfam" id="PF00437">
    <property type="entry name" value="T2SSE"/>
    <property type="match status" value="1"/>
</dbReference>
<evidence type="ECO:0000256" key="1">
    <source>
        <dbReference type="ARBA" id="ARBA00006611"/>
    </source>
</evidence>
<name>A0A538TMG7_UNCEI</name>
<sequence length="373" mass="41841">MNVKRVLQKMVELKASDLHLKVGTKPTARVNGELVAIEEPAPTQQDLEAIVDQILTPKQKKVFEDTKEVDFAFGVTGLARFRTNFFQQRGTFAMVFRQVPATIPAFEELNLPPVIEELASRQRGLILVCGTVGSGKSTTLAAMIDSLNRREAKNVITIEDPVEFLFRDKKSTISQREVGLDTASFSEGLKHVLRQDPDVILIGEIRDPDTMRTALMAADTGHLVLSTLHTVDAPQTINRIISFFPPHEHDEIRFMLAATLQAVVALRLIPRSDQPGRVPAVEVMMVTATIREYLQDRDKISLIQGVISEGVSQYGMQTFDQSIMKAYTDEKISLENALRFCSNPTEFELRVKGIHSTSDESWKSFERQKQETT</sequence>
<dbReference type="InterPro" id="IPR001482">
    <property type="entry name" value="T2SS/T4SS_dom"/>
</dbReference>
<dbReference type="InterPro" id="IPR050921">
    <property type="entry name" value="T4SS_GSP_E_ATPase"/>
</dbReference>
<dbReference type="NCBIfam" id="TIGR01420">
    <property type="entry name" value="pilT_fam"/>
    <property type="match status" value="1"/>
</dbReference>
<dbReference type="PANTHER" id="PTHR30486:SF12">
    <property type="entry name" value="TYPE IV PILUS ATPASE PILU"/>
    <property type="match status" value="1"/>
</dbReference>
<evidence type="ECO:0000313" key="4">
    <source>
        <dbReference type="Proteomes" id="UP000317691"/>
    </source>
</evidence>
<dbReference type="Gene3D" id="3.40.50.300">
    <property type="entry name" value="P-loop containing nucleotide triphosphate hydrolases"/>
    <property type="match status" value="1"/>
</dbReference>
<dbReference type="CDD" id="cd01131">
    <property type="entry name" value="PilT"/>
    <property type="match status" value="1"/>
</dbReference>
<comment type="caution">
    <text evidence="3">The sequence shown here is derived from an EMBL/GenBank/DDBJ whole genome shotgun (WGS) entry which is preliminary data.</text>
</comment>
<proteinExistence type="inferred from homology"/>
<comment type="similarity">
    <text evidence="1">Belongs to the GSP E family.</text>
</comment>
<dbReference type="EMBL" id="VBOZ01000017">
    <property type="protein sequence ID" value="TMQ64814.1"/>
    <property type="molecule type" value="Genomic_DNA"/>
</dbReference>
<evidence type="ECO:0000259" key="2">
    <source>
        <dbReference type="PROSITE" id="PS00662"/>
    </source>
</evidence>
<accession>A0A538TMG7</accession>